<evidence type="ECO:0000313" key="2">
    <source>
        <dbReference type="EMBL" id="KCZ90896.1"/>
    </source>
</evidence>
<accession>A0A059FK29</accession>
<proteinExistence type="predicted"/>
<organism evidence="2 3">
    <name type="scientific">Hyphomonas jannaschiana VP2</name>
    <dbReference type="NCBI Taxonomy" id="1280952"/>
    <lineage>
        <taxon>Bacteria</taxon>
        <taxon>Pseudomonadati</taxon>
        <taxon>Pseudomonadota</taxon>
        <taxon>Alphaproteobacteria</taxon>
        <taxon>Hyphomonadales</taxon>
        <taxon>Hyphomonadaceae</taxon>
        <taxon>Hyphomonas</taxon>
    </lineage>
</organism>
<feature type="transmembrane region" description="Helical" evidence="1">
    <location>
        <begin position="66"/>
        <end position="89"/>
    </location>
</feature>
<dbReference type="PATRIC" id="fig|1280952.3.peg.24"/>
<dbReference type="OrthoDB" id="7620148at2"/>
<dbReference type="EMBL" id="ARYJ01000001">
    <property type="protein sequence ID" value="KCZ90896.1"/>
    <property type="molecule type" value="Genomic_DNA"/>
</dbReference>
<sequence>MTATATLQADEKLALDLMGAIRAAAEELCAPSAVDLVSVTVDVSARIEDAGAATFETRIDRRTRTILFAGGSAVIGGKIVMSATAVYSIRPA</sequence>
<keyword evidence="3" id="KW-1185">Reference proteome</keyword>
<keyword evidence="1" id="KW-1133">Transmembrane helix</keyword>
<gene>
    <name evidence="2" type="ORF">HJA_00120</name>
</gene>
<reference evidence="2 3" key="1">
    <citation type="journal article" date="2014" name="Antonie Van Leeuwenhoek">
        <title>Hyphomonas beringensis sp. nov. and Hyphomonas chukchiensis sp. nov., isolated from surface seawater of the Bering Sea and Chukchi Sea.</title>
        <authorList>
            <person name="Li C."/>
            <person name="Lai Q."/>
            <person name="Li G."/>
            <person name="Dong C."/>
            <person name="Wang J."/>
            <person name="Liao Y."/>
            <person name="Shao Z."/>
        </authorList>
    </citation>
    <scope>NUCLEOTIDE SEQUENCE [LARGE SCALE GENOMIC DNA]</scope>
    <source>
        <strain evidence="2 3">VP2</strain>
    </source>
</reference>
<name>A0A059FK29_9PROT</name>
<keyword evidence="1" id="KW-0812">Transmembrane</keyword>
<evidence type="ECO:0000313" key="3">
    <source>
        <dbReference type="Proteomes" id="UP000024816"/>
    </source>
</evidence>
<protein>
    <recommendedName>
        <fullName evidence="4">Thioesterase domain-containing protein</fullName>
    </recommendedName>
</protein>
<comment type="caution">
    <text evidence="2">The sequence shown here is derived from an EMBL/GenBank/DDBJ whole genome shotgun (WGS) entry which is preliminary data.</text>
</comment>
<dbReference type="Proteomes" id="UP000024816">
    <property type="component" value="Unassembled WGS sequence"/>
</dbReference>
<evidence type="ECO:0008006" key="4">
    <source>
        <dbReference type="Google" id="ProtNLM"/>
    </source>
</evidence>
<evidence type="ECO:0000256" key="1">
    <source>
        <dbReference type="SAM" id="Phobius"/>
    </source>
</evidence>
<dbReference type="AlphaFoldDB" id="A0A059FK29"/>
<dbReference type="RefSeq" id="WP_155839811.1">
    <property type="nucleotide sequence ID" value="NZ_ARYJ01000001.1"/>
</dbReference>
<keyword evidence="1" id="KW-0472">Membrane</keyword>